<keyword evidence="2" id="KW-1185">Reference proteome</keyword>
<comment type="caution">
    <text evidence="1">The sequence shown here is derived from an EMBL/GenBank/DDBJ whole genome shotgun (WGS) entry which is preliminary data.</text>
</comment>
<reference evidence="1 2" key="1">
    <citation type="journal article" date="2020" name="Cell">
        <title>Large-Scale Comparative Analyses of Tick Genomes Elucidate Their Genetic Diversity and Vector Capacities.</title>
        <authorList>
            <consortium name="Tick Genome and Microbiome Consortium (TIGMIC)"/>
            <person name="Jia N."/>
            <person name="Wang J."/>
            <person name="Shi W."/>
            <person name="Du L."/>
            <person name="Sun Y."/>
            <person name="Zhan W."/>
            <person name="Jiang J.F."/>
            <person name="Wang Q."/>
            <person name="Zhang B."/>
            <person name="Ji P."/>
            <person name="Bell-Sakyi L."/>
            <person name="Cui X.M."/>
            <person name="Yuan T.T."/>
            <person name="Jiang B.G."/>
            <person name="Yang W.F."/>
            <person name="Lam T.T."/>
            <person name="Chang Q.C."/>
            <person name="Ding S.J."/>
            <person name="Wang X.J."/>
            <person name="Zhu J.G."/>
            <person name="Ruan X.D."/>
            <person name="Zhao L."/>
            <person name="Wei J.T."/>
            <person name="Ye R.Z."/>
            <person name="Que T.C."/>
            <person name="Du C.H."/>
            <person name="Zhou Y.H."/>
            <person name="Cheng J.X."/>
            <person name="Dai P.F."/>
            <person name="Guo W.B."/>
            <person name="Han X.H."/>
            <person name="Huang E.J."/>
            <person name="Li L.F."/>
            <person name="Wei W."/>
            <person name="Gao Y.C."/>
            <person name="Liu J.Z."/>
            <person name="Shao H.Z."/>
            <person name="Wang X."/>
            <person name="Wang C.C."/>
            <person name="Yang T.C."/>
            <person name="Huo Q.B."/>
            <person name="Li W."/>
            <person name="Chen H.Y."/>
            <person name="Chen S.E."/>
            <person name="Zhou L.G."/>
            <person name="Ni X.B."/>
            <person name="Tian J.H."/>
            <person name="Sheng Y."/>
            <person name="Liu T."/>
            <person name="Pan Y.S."/>
            <person name="Xia L.Y."/>
            <person name="Li J."/>
            <person name="Zhao F."/>
            <person name="Cao W.C."/>
        </authorList>
    </citation>
    <scope>NUCLEOTIDE SEQUENCE [LARGE SCALE GENOMIC DNA]</scope>
    <source>
        <strain evidence="1">Iper-2018</strain>
    </source>
</reference>
<proteinExistence type="predicted"/>
<organism evidence="1 2">
    <name type="scientific">Ixodes persulcatus</name>
    <name type="common">Taiga tick</name>
    <dbReference type="NCBI Taxonomy" id="34615"/>
    <lineage>
        <taxon>Eukaryota</taxon>
        <taxon>Metazoa</taxon>
        <taxon>Ecdysozoa</taxon>
        <taxon>Arthropoda</taxon>
        <taxon>Chelicerata</taxon>
        <taxon>Arachnida</taxon>
        <taxon>Acari</taxon>
        <taxon>Parasitiformes</taxon>
        <taxon>Ixodida</taxon>
        <taxon>Ixodoidea</taxon>
        <taxon>Ixodidae</taxon>
        <taxon>Ixodinae</taxon>
        <taxon>Ixodes</taxon>
    </lineage>
</organism>
<dbReference type="EMBL" id="JABSTQ010011537">
    <property type="protein sequence ID" value="KAG0410292.1"/>
    <property type="molecule type" value="Genomic_DNA"/>
</dbReference>
<evidence type="ECO:0000313" key="1">
    <source>
        <dbReference type="EMBL" id="KAG0410292.1"/>
    </source>
</evidence>
<gene>
    <name evidence="1" type="ORF">HPB47_012588</name>
</gene>
<dbReference type="Proteomes" id="UP000805193">
    <property type="component" value="Unassembled WGS sequence"/>
</dbReference>
<name>A0AC60NT73_IXOPE</name>
<sequence length="859" mass="91844">MPVKDNASGRPAAEAAARYPSGRGRGRGRATWRAGRPWVRPRGRLVGSGVPRDTASGNGAMELRGGLDYVLQHPEHTRTLAAALASGDASVRQQVWQLLASLCTHGEGEGLRRALSTLEQLAALQGQRGRLAPLAHALAQQAAPQAALLTLANCALSSRDRARLRAELRARGVKVPPALGSSPAPTAPAPSKDSPLASSSALHRQALATLASLAARGSEPGSPAAQAARAAAHARRRRLGETRSGGADHALRLHSPAGRRQGDEGQYTASPSPCPAPPASGPPPPPPPPPPQARQDELLELLAASPAPRVKMRSLNWTKIPAHKVLSGPNLWRRVAQSQSRPPELDFGHLEGLFCQPPEGTWPRTTVSRTGDPPGRTEAGEVRLLDAQRSLHLGIFLKQLRGQGEELLELLSRGGGGQLKLGAERVRSLLALLPASEAASQLEKALGEAEPALLAPPEAFLARLLRLPNYRLRIESLLLQEELPSVVASLESSMTCLRKAARALIVDTADEVSVIAQGGYAGNAAGFRVMSLLKVIELRSNRPGVSLLHYVAQQADRAGLVSGLSLTTLEPACRVSGDQVRAEVGALADRLARLRGDAAAAAAADQEAFLARTDALLALAQRELERLRRSLRSLDKARADLADFFCEDLVGFTLEECFRVLATFCRSFKAAVQDNQRRAESPLRCPAEVRLRDEHGGTTSASSPDASPSGSLRRSFRISRPSSSEIELGAEDGFSGSGLRRSFRRSLELAADDPSGSPPTRRSFRVSRPSSSELGSEDQLMDFLRQSTSDREDSLGRRSRREARRRVAAETLDDGSRERVPSTDAKVTEPLFAPSLPSGTELFYIHHACSKLRPASVMA</sequence>
<accession>A0AC60NT73</accession>
<protein>
    <submittedName>
        <fullName evidence="1">Uncharacterized protein</fullName>
    </submittedName>
</protein>
<evidence type="ECO:0000313" key="2">
    <source>
        <dbReference type="Proteomes" id="UP000805193"/>
    </source>
</evidence>